<reference evidence="3" key="1">
    <citation type="submission" date="2020-02" db="EMBL/GenBank/DDBJ databases">
        <title>Bird 10,000 Genomes (B10K) Project - Family phase.</title>
        <authorList>
            <person name="Zhang G."/>
        </authorList>
    </citation>
    <scope>NUCLEOTIDE SEQUENCE</scope>
    <source>
        <strain evidence="3">B10K-DU-002-40</strain>
        <tissue evidence="3">Muscle</tissue>
    </source>
</reference>
<feature type="domain" description="Ig-like" evidence="2">
    <location>
        <begin position="42"/>
        <end position="121"/>
    </location>
</feature>
<dbReference type="SUPFAM" id="SSF48726">
    <property type="entry name" value="Immunoglobulin"/>
    <property type="match status" value="1"/>
</dbReference>
<comment type="caution">
    <text evidence="3">The sequence shown here is derived from an EMBL/GenBank/DDBJ whole genome shotgun (WGS) entry which is preliminary data.</text>
</comment>
<dbReference type="InterPro" id="IPR003599">
    <property type="entry name" value="Ig_sub"/>
</dbReference>
<keyword evidence="4" id="KW-1185">Reference proteome</keyword>
<feature type="region of interest" description="Disordered" evidence="1">
    <location>
        <begin position="41"/>
        <end position="95"/>
    </location>
</feature>
<feature type="non-terminal residue" evidence="3">
    <location>
        <position position="1"/>
    </location>
</feature>
<evidence type="ECO:0000259" key="2">
    <source>
        <dbReference type="PROSITE" id="PS50835"/>
    </source>
</evidence>
<dbReference type="SMART" id="SM00409">
    <property type="entry name" value="IG"/>
    <property type="match status" value="1"/>
</dbReference>
<dbReference type="InterPro" id="IPR036179">
    <property type="entry name" value="Ig-like_dom_sf"/>
</dbReference>
<organism evidence="3 4">
    <name type="scientific">Nicator chloris</name>
    <dbReference type="NCBI Taxonomy" id="237433"/>
    <lineage>
        <taxon>Eukaryota</taxon>
        <taxon>Metazoa</taxon>
        <taxon>Chordata</taxon>
        <taxon>Craniata</taxon>
        <taxon>Vertebrata</taxon>
        <taxon>Euteleostomi</taxon>
        <taxon>Archelosauria</taxon>
        <taxon>Archosauria</taxon>
        <taxon>Dinosauria</taxon>
        <taxon>Saurischia</taxon>
        <taxon>Theropoda</taxon>
        <taxon>Coelurosauria</taxon>
        <taxon>Aves</taxon>
        <taxon>Neognathae</taxon>
        <taxon>Neoaves</taxon>
        <taxon>Telluraves</taxon>
        <taxon>Australaves</taxon>
        <taxon>Passeriformes</taxon>
        <taxon>Sylvioidea</taxon>
        <taxon>Pycnonotidae</taxon>
        <taxon>Nicator</taxon>
    </lineage>
</organism>
<dbReference type="GO" id="GO:0007155">
    <property type="term" value="P:cell adhesion"/>
    <property type="evidence" value="ECO:0007669"/>
    <property type="project" value="InterPro"/>
</dbReference>
<name>A0A852I2A3_9PASS</name>
<protein>
    <submittedName>
        <fullName evidence="3">ICAM1 protein</fullName>
    </submittedName>
</protein>
<feature type="non-terminal residue" evidence="3">
    <location>
        <position position="136"/>
    </location>
</feature>
<evidence type="ECO:0000256" key="1">
    <source>
        <dbReference type="SAM" id="MobiDB-lite"/>
    </source>
</evidence>
<feature type="compositionally biased region" description="Polar residues" evidence="1">
    <location>
        <begin position="53"/>
        <end position="62"/>
    </location>
</feature>
<dbReference type="PROSITE" id="PS50835">
    <property type="entry name" value="IG_LIKE"/>
    <property type="match status" value="1"/>
</dbReference>
<proteinExistence type="predicted"/>
<dbReference type="InterPro" id="IPR013783">
    <property type="entry name" value="Ig-like_fold"/>
</dbReference>
<dbReference type="PANTHER" id="PTHR13771">
    <property type="entry name" value="INTERCELLULAR ADHESION MOLECULE"/>
    <property type="match status" value="1"/>
</dbReference>
<dbReference type="GO" id="GO:0005886">
    <property type="term" value="C:plasma membrane"/>
    <property type="evidence" value="ECO:0007669"/>
    <property type="project" value="TreeGrafter"/>
</dbReference>
<dbReference type="Gene3D" id="2.60.40.10">
    <property type="entry name" value="Immunoglobulins"/>
    <property type="match status" value="1"/>
</dbReference>
<dbReference type="InterPro" id="IPR047012">
    <property type="entry name" value="ICAM_VCAM"/>
</dbReference>
<evidence type="ECO:0000313" key="3">
    <source>
        <dbReference type="EMBL" id="NXX33378.1"/>
    </source>
</evidence>
<dbReference type="OrthoDB" id="6250964at2759"/>
<dbReference type="GO" id="GO:0005178">
    <property type="term" value="F:integrin binding"/>
    <property type="evidence" value="ECO:0007669"/>
    <property type="project" value="InterPro"/>
</dbReference>
<accession>A0A852I2A3</accession>
<sequence length="136" mass="14561">SLPFPHLFLALFPPFPCPFPAFSLPFSRLFPALTPPFPAAKPRLDASGCPPLQNWTEGQEGNLTCRARGHPEPRPRVSCSKAGNSRDSLDPGVPQPARLGHAGTYLCRATNELGTAESNVTLRVQRESGGPAGCWG</sequence>
<dbReference type="AlphaFoldDB" id="A0A852I2A3"/>
<dbReference type="EMBL" id="WAAE01018951">
    <property type="protein sequence ID" value="NXX33378.1"/>
    <property type="molecule type" value="Genomic_DNA"/>
</dbReference>
<dbReference type="InterPro" id="IPR007110">
    <property type="entry name" value="Ig-like_dom"/>
</dbReference>
<evidence type="ECO:0000313" key="4">
    <source>
        <dbReference type="Proteomes" id="UP000653383"/>
    </source>
</evidence>
<dbReference type="PANTHER" id="PTHR13771:SF3">
    <property type="entry name" value="INTERCELLULAR ADHESION MOLECULE 2"/>
    <property type="match status" value="1"/>
</dbReference>
<dbReference type="Proteomes" id="UP000653383">
    <property type="component" value="Unassembled WGS sequence"/>
</dbReference>
<gene>
    <name evidence="3" type="primary">Icam1</name>
    <name evidence="3" type="ORF">NICCHL_R14919</name>
</gene>